<organism evidence="2 3">
    <name type="scientific">Trifolium medium</name>
    <dbReference type="NCBI Taxonomy" id="97028"/>
    <lineage>
        <taxon>Eukaryota</taxon>
        <taxon>Viridiplantae</taxon>
        <taxon>Streptophyta</taxon>
        <taxon>Embryophyta</taxon>
        <taxon>Tracheophyta</taxon>
        <taxon>Spermatophyta</taxon>
        <taxon>Magnoliopsida</taxon>
        <taxon>eudicotyledons</taxon>
        <taxon>Gunneridae</taxon>
        <taxon>Pentapetalae</taxon>
        <taxon>rosids</taxon>
        <taxon>fabids</taxon>
        <taxon>Fabales</taxon>
        <taxon>Fabaceae</taxon>
        <taxon>Papilionoideae</taxon>
        <taxon>50 kb inversion clade</taxon>
        <taxon>NPAAA clade</taxon>
        <taxon>Hologalegina</taxon>
        <taxon>IRL clade</taxon>
        <taxon>Trifolieae</taxon>
        <taxon>Trifolium</taxon>
    </lineage>
</organism>
<sequence length="94" mass="10536">VEETMHVKFDDKEPDKVSELVEGISDLQVSDNEASEPPSFSEPINFSESLEVQASTNSEIQSTEVTSEPTVDIESEEDEPSKNTFKYRSSHPEE</sequence>
<dbReference type="Proteomes" id="UP000265520">
    <property type="component" value="Unassembled WGS sequence"/>
</dbReference>
<protein>
    <submittedName>
        <fullName evidence="2">Uncharacterized protein</fullName>
    </submittedName>
</protein>
<evidence type="ECO:0000313" key="2">
    <source>
        <dbReference type="EMBL" id="MCI55326.1"/>
    </source>
</evidence>
<dbReference type="AlphaFoldDB" id="A0A392T572"/>
<proteinExistence type="predicted"/>
<feature type="region of interest" description="Disordered" evidence="1">
    <location>
        <begin position="50"/>
        <end position="94"/>
    </location>
</feature>
<name>A0A392T572_9FABA</name>
<accession>A0A392T572</accession>
<keyword evidence="3" id="KW-1185">Reference proteome</keyword>
<feature type="compositionally biased region" description="Polar residues" evidence="1">
    <location>
        <begin position="50"/>
        <end position="69"/>
    </location>
</feature>
<comment type="caution">
    <text evidence="2">The sequence shown here is derived from an EMBL/GenBank/DDBJ whole genome shotgun (WGS) entry which is preliminary data.</text>
</comment>
<dbReference type="EMBL" id="LXQA010494445">
    <property type="protein sequence ID" value="MCI55326.1"/>
    <property type="molecule type" value="Genomic_DNA"/>
</dbReference>
<feature type="non-terminal residue" evidence="2">
    <location>
        <position position="1"/>
    </location>
</feature>
<reference evidence="2 3" key="1">
    <citation type="journal article" date="2018" name="Front. Plant Sci.">
        <title>Red Clover (Trifolium pratense) and Zigzag Clover (T. medium) - A Picture of Genomic Similarities and Differences.</title>
        <authorList>
            <person name="Dluhosova J."/>
            <person name="Istvanek J."/>
            <person name="Nedelnik J."/>
            <person name="Repkova J."/>
        </authorList>
    </citation>
    <scope>NUCLEOTIDE SEQUENCE [LARGE SCALE GENOMIC DNA]</scope>
    <source>
        <strain evidence="3">cv. 10/8</strain>
        <tissue evidence="2">Leaf</tissue>
    </source>
</reference>
<evidence type="ECO:0000313" key="3">
    <source>
        <dbReference type="Proteomes" id="UP000265520"/>
    </source>
</evidence>
<evidence type="ECO:0000256" key="1">
    <source>
        <dbReference type="SAM" id="MobiDB-lite"/>
    </source>
</evidence>
<feature type="non-terminal residue" evidence="2">
    <location>
        <position position="94"/>
    </location>
</feature>